<gene>
    <name evidence="3" type="ORF">G4D64_02110</name>
    <name evidence="2" type="ORF">H1Z61_02115</name>
</gene>
<reference evidence="3 4" key="1">
    <citation type="submission" date="2020-02" db="EMBL/GenBank/DDBJ databases">
        <title>Bacillus aquiflavi sp. nov., isolated from yellow water of strong flavor Chinese baijiu in Yibin region of China.</title>
        <authorList>
            <person name="Xie J."/>
        </authorList>
    </citation>
    <scope>NUCLEOTIDE SEQUENCE [LARGE SCALE GENOMIC DNA]</scope>
    <source>
        <strain evidence="3 4">3H-10</strain>
    </source>
</reference>
<protein>
    <submittedName>
        <fullName evidence="3">Uncharacterized protein</fullName>
    </submittedName>
</protein>
<evidence type="ECO:0000313" key="3">
    <source>
        <dbReference type="EMBL" id="NEY80336.1"/>
    </source>
</evidence>
<dbReference type="RefSeq" id="WP_163239629.1">
    <property type="nucleotide sequence ID" value="NZ_JAAIWN010000003.1"/>
</dbReference>
<keyword evidence="4" id="KW-1185">Reference proteome</keyword>
<dbReference type="Proteomes" id="UP000472971">
    <property type="component" value="Unassembled WGS sequence"/>
</dbReference>
<evidence type="ECO:0000313" key="4">
    <source>
        <dbReference type="Proteomes" id="UP000472971"/>
    </source>
</evidence>
<sequence>MGTFIFIALFLIAVTLFAVKKRKKLPQKPKLHRIDIPEHLGIRDKSLVSIVERLESSLSDEYIKKVQTRVLDHHPDWTEADFDWRLFELKRYFIMNSILQTVPMFSHEVDEIWHEMLLFTKEYENFSNAFLGSYLHHTPNLNVQPIPDERAFFDWVYVQLFETTKNSHLLWGRFFREPLNQTLLTEFKNRTEAEILDKYFSRNEDGNTIGIYIIRKLKQQIEDSKKIRKTGNKKPFNRTASDGDFVELIIPMVFLSLYYSDTYENEMNELIPIDLSQESSSNSGSGFFGDSSDASGSSDSSCSSCSSCGGGCS</sequence>
<dbReference type="EMBL" id="JAAIWN010000003">
    <property type="protein sequence ID" value="NEY80336.1"/>
    <property type="molecule type" value="Genomic_DNA"/>
</dbReference>
<organism evidence="3 4">
    <name type="scientific">Bacillus aquiflavi</name>
    <dbReference type="NCBI Taxonomy" id="2672567"/>
    <lineage>
        <taxon>Bacteria</taxon>
        <taxon>Bacillati</taxon>
        <taxon>Bacillota</taxon>
        <taxon>Bacilli</taxon>
        <taxon>Bacillales</taxon>
        <taxon>Bacillaceae</taxon>
        <taxon>Bacillus</taxon>
    </lineage>
</organism>
<evidence type="ECO:0000313" key="2">
    <source>
        <dbReference type="EMBL" id="MBA4535961.1"/>
    </source>
</evidence>
<name>A0A6B3VXT0_9BACI</name>
<proteinExistence type="predicted"/>
<dbReference type="AlphaFoldDB" id="A0A6B3VXT0"/>
<feature type="compositionally biased region" description="Low complexity" evidence="1">
    <location>
        <begin position="279"/>
        <end position="307"/>
    </location>
</feature>
<evidence type="ECO:0000256" key="1">
    <source>
        <dbReference type="SAM" id="MobiDB-lite"/>
    </source>
</evidence>
<reference evidence="2 5" key="2">
    <citation type="submission" date="2020-07" db="EMBL/GenBank/DDBJ databases">
        <authorList>
            <person name="Feng H."/>
        </authorList>
    </citation>
    <scope>NUCLEOTIDE SEQUENCE [LARGE SCALE GENOMIC DNA]</scope>
    <source>
        <strain evidence="2">S-12</strain>
        <strain evidence="5">s-12</strain>
    </source>
</reference>
<accession>A0A6B3VXT0</accession>
<dbReference type="Proteomes" id="UP000570010">
    <property type="component" value="Unassembled WGS sequence"/>
</dbReference>
<feature type="region of interest" description="Disordered" evidence="1">
    <location>
        <begin position="278"/>
        <end position="313"/>
    </location>
</feature>
<evidence type="ECO:0000313" key="5">
    <source>
        <dbReference type="Proteomes" id="UP000570010"/>
    </source>
</evidence>
<dbReference type="EMBL" id="JACEIO010000003">
    <property type="protein sequence ID" value="MBA4535961.1"/>
    <property type="molecule type" value="Genomic_DNA"/>
</dbReference>
<comment type="caution">
    <text evidence="3">The sequence shown here is derived from an EMBL/GenBank/DDBJ whole genome shotgun (WGS) entry which is preliminary data.</text>
</comment>